<dbReference type="EMBL" id="CP035494">
    <property type="protein sequence ID" value="QAY59982.1"/>
    <property type="molecule type" value="Genomic_DNA"/>
</dbReference>
<accession>A0A4P6ECM4</accession>
<dbReference type="Pfam" id="PF07676">
    <property type="entry name" value="PD40"/>
    <property type="match status" value="1"/>
</dbReference>
<dbReference type="SUPFAM" id="SSF82171">
    <property type="entry name" value="DPP6 N-terminal domain-like"/>
    <property type="match status" value="1"/>
</dbReference>
<keyword evidence="2" id="KW-1185">Reference proteome</keyword>
<organism evidence="1 2">
    <name type="scientific">Microbacterium protaetiae</name>
    <dbReference type="NCBI Taxonomy" id="2509458"/>
    <lineage>
        <taxon>Bacteria</taxon>
        <taxon>Bacillati</taxon>
        <taxon>Actinomycetota</taxon>
        <taxon>Actinomycetes</taxon>
        <taxon>Micrococcales</taxon>
        <taxon>Microbacteriaceae</taxon>
        <taxon>Microbacterium</taxon>
    </lineage>
</organism>
<proteinExistence type="predicted"/>
<name>A0A4P6ECM4_9MICO</name>
<sequence>MSARVKWLVIALVSVLALGATAGVGVYAWAQYQARSNAPSQAQTVAPTDWAQGDRIVFRNTAAGEGYGLVASVPLSDPTGPRAVTDIACDRVDAIETKVSCLRSERGITPTYNARIFDNAGTEQLEWPLPGVPSRTRFSPDGSLVATTAFVTGHAYATIGFSTETVIRKTSDGSSFGNLEDWKLFIDGKPSAPVDRNFWGITFVDDNTFYATVGMTTIGLTYLVKGDIKAKTVTSVLKTVECPSLSPDGTRIAFKRVVSGAGPTVHWTPAVYDIATKKVTVLDVETRSIDDQIEWLDDDTLLYGMPNDTPGDSDIWELNADGSSKPSIFIHHAWSPAVVQEGR</sequence>
<dbReference type="Proteomes" id="UP000293995">
    <property type="component" value="Chromosome"/>
</dbReference>
<dbReference type="Gene3D" id="2.120.10.30">
    <property type="entry name" value="TolB, C-terminal domain"/>
    <property type="match status" value="1"/>
</dbReference>
<dbReference type="InterPro" id="IPR011042">
    <property type="entry name" value="6-blade_b-propeller_TolB-like"/>
</dbReference>
<reference evidence="1 2" key="1">
    <citation type="submission" date="2019-01" db="EMBL/GenBank/DDBJ databases">
        <title>Genome sequencing of strain DFW100M-13.</title>
        <authorList>
            <person name="Heo J."/>
            <person name="Kim S.-J."/>
            <person name="Kim J.-S."/>
            <person name="Hong S.-B."/>
            <person name="Kwon S.-W."/>
        </authorList>
    </citation>
    <scope>NUCLEOTIDE SEQUENCE [LARGE SCALE GENOMIC DNA]</scope>
    <source>
        <strain evidence="1 2">DFW100M-13</strain>
    </source>
</reference>
<protein>
    <recommendedName>
        <fullName evidence="3">TolB-like translocation protein</fullName>
    </recommendedName>
</protein>
<gene>
    <name evidence="1" type="ORF">ET475_08220</name>
</gene>
<dbReference type="OrthoDB" id="9808778at2"/>
<evidence type="ECO:0000313" key="2">
    <source>
        <dbReference type="Proteomes" id="UP000293995"/>
    </source>
</evidence>
<dbReference type="InterPro" id="IPR011659">
    <property type="entry name" value="WD40"/>
</dbReference>
<evidence type="ECO:0000313" key="1">
    <source>
        <dbReference type="EMBL" id="QAY59982.1"/>
    </source>
</evidence>
<dbReference type="AlphaFoldDB" id="A0A4P6ECM4"/>
<dbReference type="RefSeq" id="WP_129388444.1">
    <property type="nucleotide sequence ID" value="NZ_CP035494.1"/>
</dbReference>
<dbReference type="KEGG" id="mprt:ET475_08220"/>
<evidence type="ECO:0008006" key="3">
    <source>
        <dbReference type="Google" id="ProtNLM"/>
    </source>
</evidence>